<dbReference type="GO" id="GO:0050660">
    <property type="term" value="F:flavin adenine dinucleotide binding"/>
    <property type="evidence" value="ECO:0007669"/>
    <property type="project" value="InterPro"/>
</dbReference>
<proteinExistence type="predicted"/>
<dbReference type="PANTHER" id="PTHR47190">
    <property type="entry name" value="DEHYDROGENASE, PUTATIVE-RELATED"/>
    <property type="match status" value="1"/>
</dbReference>
<comment type="caution">
    <text evidence="2">The sequence shown here is derived from an EMBL/GenBank/DDBJ whole genome shotgun (WGS) entry which is preliminary data.</text>
</comment>
<keyword evidence="3" id="KW-1185">Reference proteome</keyword>
<dbReference type="EMBL" id="JAENGY010000087">
    <property type="protein sequence ID" value="KAG6974515.1"/>
    <property type="molecule type" value="Genomic_DNA"/>
</dbReference>
<dbReference type="Proteomes" id="UP000709295">
    <property type="component" value="Unassembled WGS sequence"/>
</dbReference>
<dbReference type="AlphaFoldDB" id="A0A8J5IUR7"/>
<evidence type="ECO:0000313" key="3">
    <source>
        <dbReference type="Proteomes" id="UP000709295"/>
    </source>
</evidence>
<feature type="domain" description="Glucose-methanol-choline oxidoreductase N-terminal" evidence="1">
    <location>
        <begin position="76"/>
        <end position="90"/>
    </location>
</feature>
<dbReference type="GO" id="GO:0016614">
    <property type="term" value="F:oxidoreductase activity, acting on CH-OH group of donors"/>
    <property type="evidence" value="ECO:0007669"/>
    <property type="project" value="InterPro"/>
</dbReference>
<reference evidence="2" key="1">
    <citation type="submission" date="2021-01" db="EMBL/GenBank/DDBJ databases">
        <title>Phytophthora aleatoria, a newly-described species from Pinus radiata is distinct from Phytophthora cactorum isolates based on comparative genomics.</title>
        <authorList>
            <person name="Mcdougal R."/>
            <person name="Panda P."/>
            <person name="Williams N."/>
            <person name="Studholme D.J."/>
        </authorList>
    </citation>
    <scope>NUCLEOTIDE SEQUENCE</scope>
    <source>
        <strain evidence="2">NZFS 4037</strain>
    </source>
</reference>
<name>A0A8J5IUR7_9STRA</name>
<evidence type="ECO:0000259" key="1">
    <source>
        <dbReference type="PROSITE" id="PS00624"/>
    </source>
</evidence>
<dbReference type="Pfam" id="PF00732">
    <property type="entry name" value="GMC_oxred_N"/>
    <property type="match status" value="1"/>
</dbReference>
<dbReference type="PROSITE" id="PS00624">
    <property type="entry name" value="GMC_OXRED_2"/>
    <property type="match status" value="1"/>
</dbReference>
<organism evidence="2 3">
    <name type="scientific">Phytophthora aleatoria</name>
    <dbReference type="NCBI Taxonomy" id="2496075"/>
    <lineage>
        <taxon>Eukaryota</taxon>
        <taxon>Sar</taxon>
        <taxon>Stramenopiles</taxon>
        <taxon>Oomycota</taxon>
        <taxon>Peronosporomycetes</taxon>
        <taxon>Peronosporales</taxon>
        <taxon>Peronosporaceae</taxon>
        <taxon>Phytophthora</taxon>
    </lineage>
</organism>
<evidence type="ECO:0000313" key="2">
    <source>
        <dbReference type="EMBL" id="KAG6974515.1"/>
    </source>
</evidence>
<accession>A0A8J5IUR7</accession>
<sequence>MDIHPTPSRTGCETPAKTFYYSETERRRNFKLLLNSKVLYIQQTQGNAIGVVYQNEAGETTEVSLTDRGVVVLAAGALSTPQLLMQSGIGPLDQLEALTAAGSFDGVGDQDKWVINEAVGKAVFDAAVAYASFTYAGMVSFLKRSDQKKPWHSL</sequence>
<gene>
    <name evidence="2" type="ORF">JG688_00003023</name>
</gene>
<protein>
    <recommendedName>
        <fullName evidence="1">Glucose-methanol-choline oxidoreductase N-terminal domain-containing protein</fullName>
    </recommendedName>
</protein>
<dbReference type="PANTHER" id="PTHR47190:SF2">
    <property type="entry name" value="CELLOBIOSE DEHYDROGENASE (AFU_ORTHOLOGUE AFUA_2G17620)"/>
    <property type="match status" value="1"/>
</dbReference>
<dbReference type="InterPro" id="IPR053208">
    <property type="entry name" value="GMC_Oxidoreductase_CD"/>
</dbReference>
<dbReference type="InterPro" id="IPR000172">
    <property type="entry name" value="GMC_OxRdtase_N"/>
</dbReference>